<dbReference type="AlphaFoldDB" id="A0A934I1Q6"/>
<keyword evidence="3" id="KW-1185">Reference proteome</keyword>
<keyword evidence="1" id="KW-0472">Membrane</keyword>
<proteinExistence type="predicted"/>
<keyword evidence="1" id="KW-1133">Transmembrane helix</keyword>
<accession>A0A934I1Q6</accession>
<organism evidence="2 3">
    <name type="scientific">Clostridium aciditolerans</name>
    <dbReference type="NCBI Taxonomy" id="339861"/>
    <lineage>
        <taxon>Bacteria</taxon>
        <taxon>Bacillati</taxon>
        <taxon>Bacillota</taxon>
        <taxon>Clostridia</taxon>
        <taxon>Eubacteriales</taxon>
        <taxon>Clostridiaceae</taxon>
        <taxon>Clostridium</taxon>
    </lineage>
</organism>
<name>A0A934I1Q6_9CLOT</name>
<dbReference type="RefSeq" id="WP_211143874.1">
    <property type="nucleotide sequence ID" value="NZ_JAEEGB010000026.1"/>
</dbReference>
<protein>
    <submittedName>
        <fullName evidence="2">Uncharacterized protein</fullName>
    </submittedName>
</protein>
<comment type="caution">
    <text evidence="2">The sequence shown here is derived from an EMBL/GenBank/DDBJ whole genome shotgun (WGS) entry which is preliminary data.</text>
</comment>
<feature type="transmembrane region" description="Helical" evidence="1">
    <location>
        <begin position="7"/>
        <end position="26"/>
    </location>
</feature>
<keyword evidence="1" id="KW-0812">Transmembrane</keyword>
<dbReference type="EMBL" id="JAEEGB010000026">
    <property type="protein sequence ID" value="MBI6874502.1"/>
    <property type="molecule type" value="Genomic_DNA"/>
</dbReference>
<reference evidence="2" key="1">
    <citation type="submission" date="2020-12" db="EMBL/GenBank/DDBJ databases">
        <title>Clostridium thailandense sp. nov., a novel acetogenic bacterium isolated from peat land soil in Thailand.</title>
        <authorList>
            <person name="Chaikitkaew S."/>
            <person name="Birkeland N.K."/>
        </authorList>
    </citation>
    <scope>NUCLEOTIDE SEQUENCE</scope>
    <source>
        <strain evidence="2">DSM 17425</strain>
    </source>
</reference>
<evidence type="ECO:0000256" key="1">
    <source>
        <dbReference type="SAM" id="Phobius"/>
    </source>
</evidence>
<evidence type="ECO:0000313" key="3">
    <source>
        <dbReference type="Proteomes" id="UP000622687"/>
    </source>
</evidence>
<gene>
    <name evidence="2" type="ORF">I6U51_17655</name>
</gene>
<dbReference type="Proteomes" id="UP000622687">
    <property type="component" value="Unassembled WGS sequence"/>
</dbReference>
<evidence type="ECO:0000313" key="2">
    <source>
        <dbReference type="EMBL" id="MBI6874502.1"/>
    </source>
</evidence>
<sequence length="274" mass="31697">MNLNKKFAIFGLVFLMLSWVGNIYFYEKHILKEPIFIKHYYDIQSAMNNIQFYYIQNINSQEQVQNIEFPEIGQEYISFTESDRNNDKRYYKLKCISVNFCDLDQNKAPDNLKNKVITKAKITFTNGKIINEDIGRIYLHGDNTNSPTLTMANATSSSDNTGASTHRATKDTKVTGLYTKFPDIIEDVALIKVNGKPLKEIKFPLELKAGDNLEVSYEFKFNKNDIRKNNAYNITLDILTEDTDGNKGHSLCFMNYWLQSPGKYDIESLRIGRR</sequence>